<evidence type="ECO:0000313" key="3">
    <source>
        <dbReference type="Proteomes" id="UP000571084"/>
    </source>
</evidence>
<name>A0A840RTF4_9BURK</name>
<keyword evidence="1" id="KW-0812">Transmembrane</keyword>
<dbReference type="RefSeq" id="WP_245182151.1">
    <property type="nucleotide sequence ID" value="NZ_JAAOZT010000001.1"/>
</dbReference>
<reference evidence="2 3" key="1">
    <citation type="submission" date="2020-08" db="EMBL/GenBank/DDBJ databases">
        <title>Genomic Encyclopedia of Type Strains, Phase IV (KMG-IV): sequencing the most valuable type-strain genomes for metagenomic binning, comparative biology and taxonomic classification.</title>
        <authorList>
            <person name="Goeker M."/>
        </authorList>
    </citation>
    <scope>NUCLEOTIDE SEQUENCE [LARGE SCALE GENOMIC DNA]</scope>
    <source>
        <strain evidence="2 3">DSM 23240</strain>
    </source>
</reference>
<keyword evidence="1" id="KW-1133">Transmembrane helix</keyword>
<evidence type="ECO:0000256" key="1">
    <source>
        <dbReference type="SAM" id="Phobius"/>
    </source>
</evidence>
<protein>
    <submittedName>
        <fullName evidence="2">Uncharacterized protein</fullName>
    </submittedName>
</protein>
<proteinExistence type="predicted"/>
<sequence>MSKGFLFVTGAFDFTDTGFATVLDALFFVGVAAALETALGAALTATLGANFVVPGLITFGLGVFPAVLLSDWIAVVSVGWTVEECADNFVAVGFTFLVELVWGFAGFFIAVAMESFTKLVTLHYTARCSMMPCLVPVNIQLIRICQLQISCY</sequence>
<accession>A0A840RTF4</accession>
<organism evidence="2 3">
    <name type="scientific">Glaciimonas immobilis</name>
    <dbReference type="NCBI Taxonomy" id="728004"/>
    <lineage>
        <taxon>Bacteria</taxon>
        <taxon>Pseudomonadati</taxon>
        <taxon>Pseudomonadota</taxon>
        <taxon>Betaproteobacteria</taxon>
        <taxon>Burkholderiales</taxon>
        <taxon>Oxalobacteraceae</taxon>
        <taxon>Glaciimonas</taxon>
    </lineage>
</organism>
<comment type="caution">
    <text evidence="2">The sequence shown here is derived from an EMBL/GenBank/DDBJ whole genome shotgun (WGS) entry which is preliminary data.</text>
</comment>
<feature type="transmembrane region" description="Helical" evidence="1">
    <location>
        <begin position="51"/>
        <end position="69"/>
    </location>
</feature>
<keyword evidence="3" id="KW-1185">Reference proteome</keyword>
<dbReference type="AlphaFoldDB" id="A0A840RTF4"/>
<dbReference type="Proteomes" id="UP000571084">
    <property type="component" value="Unassembled WGS sequence"/>
</dbReference>
<evidence type="ECO:0000313" key="2">
    <source>
        <dbReference type="EMBL" id="MBB5200442.1"/>
    </source>
</evidence>
<gene>
    <name evidence="2" type="ORF">HNR39_002277</name>
</gene>
<feature type="transmembrane region" description="Helical" evidence="1">
    <location>
        <begin position="20"/>
        <end position="39"/>
    </location>
</feature>
<keyword evidence="1" id="KW-0472">Membrane</keyword>
<feature type="transmembrane region" description="Helical" evidence="1">
    <location>
        <begin position="89"/>
        <end position="113"/>
    </location>
</feature>
<dbReference type="EMBL" id="JACHHQ010000004">
    <property type="protein sequence ID" value="MBB5200442.1"/>
    <property type="molecule type" value="Genomic_DNA"/>
</dbReference>